<feature type="signal peptide" evidence="1">
    <location>
        <begin position="1"/>
        <end position="19"/>
    </location>
</feature>
<comment type="caution">
    <text evidence="2">The sequence shown here is derived from an EMBL/GenBank/DDBJ whole genome shotgun (WGS) entry which is preliminary data.</text>
</comment>
<evidence type="ECO:0000313" key="3">
    <source>
        <dbReference type="Proteomes" id="UP000215441"/>
    </source>
</evidence>
<proteinExistence type="predicted"/>
<dbReference type="Proteomes" id="UP000215441">
    <property type="component" value="Unassembled WGS sequence"/>
</dbReference>
<keyword evidence="3" id="KW-1185">Reference proteome</keyword>
<evidence type="ECO:0000313" key="2">
    <source>
        <dbReference type="EMBL" id="OYD51905.1"/>
    </source>
</evidence>
<keyword evidence="1" id="KW-0732">Signal</keyword>
<sequence>MHWTLTGALALLLAGCSPALNWRTVALPEAGLTITLPCKPDQATRTVELAGAPVALAMVGCDADGATFAVSHAALADPAQVGTALTHWRAAVLARLGPQAAASAADTPYTPRGALPLPQSLRTVAQGQRADGAAVTAQAVWFARAAGPEVRLFHAVVYSQKPRPEVAEQFFAGLALP</sequence>
<evidence type="ECO:0000256" key="1">
    <source>
        <dbReference type="SAM" id="SignalP"/>
    </source>
</evidence>
<organism evidence="2 3">
    <name type="scientific">Acidovorax kalamii</name>
    <dbReference type="NCBI Taxonomy" id="2004485"/>
    <lineage>
        <taxon>Bacteria</taxon>
        <taxon>Pseudomonadati</taxon>
        <taxon>Pseudomonadota</taxon>
        <taxon>Betaproteobacteria</taxon>
        <taxon>Burkholderiales</taxon>
        <taxon>Comamonadaceae</taxon>
        <taxon>Acidovorax</taxon>
    </lineage>
</organism>
<accession>A0A235EU20</accession>
<reference evidence="2 3" key="1">
    <citation type="submission" date="2017-07" db="EMBL/GenBank/DDBJ databases">
        <title>Acidovorax KNDSW TSA 6 genome sequence and assembly.</title>
        <authorList>
            <person name="Mayilraj S."/>
        </authorList>
    </citation>
    <scope>NUCLEOTIDE SEQUENCE [LARGE SCALE GENOMIC DNA]</scope>
    <source>
        <strain evidence="2 3">KNDSW-TSA6</strain>
    </source>
</reference>
<evidence type="ECO:0008006" key="4">
    <source>
        <dbReference type="Google" id="ProtNLM"/>
    </source>
</evidence>
<dbReference type="RefSeq" id="WP_094285985.1">
    <property type="nucleotide sequence ID" value="NZ_NOIG01000002.1"/>
</dbReference>
<gene>
    <name evidence="2" type="ORF">CBY09_02225</name>
</gene>
<dbReference type="AlphaFoldDB" id="A0A235EU20"/>
<dbReference type="EMBL" id="NOIG01000002">
    <property type="protein sequence ID" value="OYD51905.1"/>
    <property type="molecule type" value="Genomic_DNA"/>
</dbReference>
<dbReference type="OrthoDB" id="9154310at2"/>
<protein>
    <recommendedName>
        <fullName evidence="4">Lipoprotein</fullName>
    </recommendedName>
</protein>
<feature type="chain" id="PRO_5012579275" description="Lipoprotein" evidence="1">
    <location>
        <begin position="20"/>
        <end position="177"/>
    </location>
</feature>
<name>A0A235EU20_9BURK</name>